<dbReference type="GO" id="GO:0000166">
    <property type="term" value="F:nucleotide binding"/>
    <property type="evidence" value="ECO:0007669"/>
    <property type="project" value="UniProtKB-KW"/>
</dbReference>
<organism evidence="12 13">
    <name type="scientific">Nesterenkonia natronophila</name>
    <dbReference type="NCBI Taxonomy" id="2174932"/>
    <lineage>
        <taxon>Bacteria</taxon>
        <taxon>Bacillati</taxon>
        <taxon>Actinomycetota</taxon>
        <taxon>Actinomycetes</taxon>
        <taxon>Micrococcales</taxon>
        <taxon>Micrococcaceae</taxon>
        <taxon>Nesterenkonia</taxon>
    </lineage>
</organism>
<feature type="binding site" evidence="10">
    <location>
        <position position="79"/>
    </location>
    <ligand>
        <name>substrate</name>
    </ligand>
</feature>
<evidence type="ECO:0000256" key="5">
    <source>
        <dbReference type="ARBA" id="ARBA00022801"/>
    </source>
</evidence>
<dbReference type="CDD" id="cd00515">
    <property type="entry name" value="HAM1"/>
    <property type="match status" value="1"/>
</dbReference>
<dbReference type="FunFam" id="3.90.950.10:FF:000001">
    <property type="entry name" value="dITP/XTP pyrophosphatase"/>
    <property type="match status" value="1"/>
</dbReference>
<dbReference type="InterPro" id="IPR002637">
    <property type="entry name" value="RdgB/HAM1"/>
</dbReference>
<feature type="binding site" evidence="10">
    <location>
        <position position="189"/>
    </location>
    <ligand>
        <name>substrate</name>
    </ligand>
</feature>
<accession>A0A3A4FFH5</accession>
<name>A0A3A4FFH5_9MICC</name>
<evidence type="ECO:0000256" key="2">
    <source>
        <dbReference type="ARBA" id="ARBA00011738"/>
    </source>
</evidence>
<keyword evidence="7 10" id="KW-0546">Nucleotide metabolism</keyword>
<feature type="binding site" evidence="10">
    <location>
        <begin position="9"/>
        <end position="14"/>
    </location>
    <ligand>
        <name>substrate</name>
    </ligand>
</feature>
<evidence type="ECO:0000256" key="9">
    <source>
        <dbReference type="ARBA" id="ARBA00052017"/>
    </source>
</evidence>
<keyword evidence="5 10" id="KW-0378">Hydrolase</keyword>
<comment type="catalytic activity">
    <reaction evidence="10">
        <text>ITP + H2O = IMP + diphosphate + H(+)</text>
        <dbReference type="Rhea" id="RHEA:29399"/>
        <dbReference type="ChEBI" id="CHEBI:15377"/>
        <dbReference type="ChEBI" id="CHEBI:15378"/>
        <dbReference type="ChEBI" id="CHEBI:33019"/>
        <dbReference type="ChEBI" id="CHEBI:58053"/>
        <dbReference type="ChEBI" id="CHEBI:61402"/>
        <dbReference type="EC" id="3.6.1.66"/>
    </reaction>
</comment>
<sequence>MSARIVLATTNQGKLREFRALLAAQPQLQQLDLDSVVVDSAAAGTAEIPETGVTFLQNSLLKARAVAAQTGLPAVADDSGLAVEVLGGAPGILSARWAGARSSDVNNRRLLLEQLADIPAQHRAAAFVCAASLVIPGEQAGAPVEFTAEGRLEGTLLTQERGEGGFGYDPILQPIGETRSCAELTLQEKNAISHRGKAFSALASRIVEVLG</sequence>
<keyword evidence="6 10" id="KW-0460">Magnesium</keyword>
<comment type="function">
    <text evidence="10">Pyrophosphatase that catalyzes the hydrolysis of nucleoside triphosphates to their monophosphate derivatives, with a high preference for the non-canonical purine nucleotides XTP (xanthosine triphosphate), dITP (deoxyinosine triphosphate) and ITP. Seems to function as a house-cleaning enzyme that removes non-canonical purine nucleotides from the nucleotide pool, thus preventing their incorporation into DNA/RNA and avoiding chromosomal lesions.</text>
</comment>
<dbReference type="GO" id="GO:0009117">
    <property type="term" value="P:nucleotide metabolic process"/>
    <property type="evidence" value="ECO:0007669"/>
    <property type="project" value="UniProtKB-KW"/>
</dbReference>
<evidence type="ECO:0000256" key="4">
    <source>
        <dbReference type="ARBA" id="ARBA00022741"/>
    </source>
</evidence>
<keyword evidence="4 10" id="KW-0547">Nucleotide-binding</keyword>
<comment type="catalytic activity">
    <reaction evidence="8 10">
        <text>dITP + H2O = dIMP + diphosphate + H(+)</text>
        <dbReference type="Rhea" id="RHEA:28342"/>
        <dbReference type="ChEBI" id="CHEBI:15377"/>
        <dbReference type="ChEBI" id="CHEBI:15378"/>
        <dbReference type="ChEBI" id="CHEBI:33019"/>
        <dbReference type="ChEBI" id="CHEBI:61194"/>
        <dbReference type="ChEBI" id="CHEBI:61382"/>
        <dbReference type="EC" id="3.6.1.66"/>
    </reaction>
</comment>
<dbReference type="PANTHER" id="PTHR11067">
    <property type="entry name" value="INOSINE TRIPHOSPHATE PYROPHOSPHATASE/HAM1 PROTEIN"/>
    <property type="match status" value="1"/>
</dbReference>
<feature type="binding site" evidence="10">
    <location>
        <position position="78"/>
    </location>
    <ligand>
        <name>Mg(2+)</name>
        <dbReference type="ChEBI" id="CHEBI:18420"/>
    </ligand>
</feature>
<dbReference type="Gene3D" id="3.90.950.10">
    <property type="match status" value="1"/>
</dbReference>
<dbReference type="GO" id="GO:0035870">
    <property type="term" value="F:dITP diphosphatase activity"/>
    <property type="evidence" value="ECO:0007669"/>
    <property type="project" value="UniProtKB-UniRule"/>
</dbReference>
<dbReference type="Proteomes" id="UP000266615">
    <property type="component" value="Unassembled WGS sequence"/>
</dbReference>
<dbReference type="GO" id="GO:0005829">
    <property type="term" value="C:cytosol"/>
    <property type="evidence" value="ECO:0007669"/>
    <property type="project" value="TreeGrafter"/>
</dbReference>
<keyword evidence="13" id="KW-1185">Reference proteome</keyword>
<evidence type="ECO:0000256" key="7">
    <source>
        <dbReference type="ARBA" id="ARBA00023080"/>
    </source>
</evidence>
<dbReference type="InterPro" id="IPR020922">
    <property type="entry name" value="dITP/XTP_pyrophosphatase"/>
</dbReference>
<feature type="active site" description="Proton acceptor" evidence="10">
    <location>
        <position position="78"/>
    </location>
</feature>
<dbReference type="PANTHER" id="PTHR11067:SF9">
    <property type="entry name" value="INOSINE TRIPHOSPHATE PYROPHOSPHATASE"/>
    <property type="match status" value="1"/>
</dbReference>
<dbReference type="NCBIfam" id="TIGR00042">
    <property type="entry name" value="RdgB/HAM1 family non-canonical purine NTP pyrophosphatase"/>
    <property type="match status" value="1"/>
</dbReference>
<dbReference type="EC" id="3.6.1.66" evidence="10"/>
<dbReference type="HAMAP" id="MF_01405">
    <property type="entry name" value="Non_canon_purine_NTPase"/>
    <property type="match status" value="1"/>
</dbReference>
<comment type="cofactor">
    <cofactor evidence="10">
        <name>Mg(2+)</name>
        <dbReference type="ChEBI" id="CHEBI:18420"/>
    </cofactor>
    <text evidence="10">Binds 1 Mg(2+) ion per subunit.</text>
</comment>
<comment type="subunit">
    <text evidence="2 10">Homodimer.</text>
</comment>
<evidence type="ECO:0000313" key="12">
    <source>
        <dbReference type="EMBL" id="RJN31025.1"/>
    </source>
</evidence>
<comment type="caution">
    <text evidence="12">The sequence shown here is derived from an EMBL/GenBank/DDBJ whole genome shotgun (WGS) entry which is preliminary data.</text>
</comment>
<comment type="caution">
    <text evidence="10">Lacks conserved residue(s) required for the propagation of feature annotation.</text>
</comment>
<dbReference type="RefSeq" id="WP_119903091.1">
    <property type="nucleotide sequence ID" value="NZ_QYZP01000003.1"/>
</dbReference>
<dbReference type="InterPro" id="IPR029001">
    <property type="entry name" value="ITPase-like_fam"/>
</dbReference>
<dbReference type="Pfam" id="PF01725">
    <property type="entry name" value="Ham1p_like"/>
    <property type="match status" value="1"/>
</dbReference>
<evidence type="ECO:0000256" key="6">
    <source>
        <dbReference type="ARBA" id="ARBA00022842"/>
    </source>
</evidence>
<dbReference type="GO" id="GO:0036222">
    <property type="term" value="F:XTP diphosphatase activity"/>
    <property type="evidence" value="ECO:0007669"/>
    <property type="project" value="UniProtKB-UniRule"/>
</dbReference>
<feature type="binding site" evidence="10">
    <location>
        <begin position="166"/>
        <end position="169"/>
    </location>
    <ligand>
        <name>substrate</name>
    </ligand>
</feature>
<feature type="binding site" evidence="10">
    <location>
        <begin position="194"/>
        <end position="195"/>
    </location>
    <ligand>
        <name>substrate</name>
    </ligand>
</feature>
<dbReference type="EMBL" id="QYZP01000003">
    <property type="protein sequence ID" value="RJN31025.1"/>
    <property type="molecule type" value="Genomic_DNA"/>
</dbReference>
<dbReference type="GO" id="GO:0017111">
    <property type="term" value="F:ribonucleoside triphosphate phosphatase activity"/>
    <property type="evidence" value="ECO:0007669"/>
    <property type="project" value="InterPro"/>
</dbReference>
<dbReference type="OrthoDB" id="9807456at2"/>
<reference evidence="12 13" key="1">
    <citation type="submission" date="2018-09" db="EMBL/GenBank/DDBJ databases">
        <title>Nesterenkonia natronophila sp. nov., an alkaliphilic actinobacteriume isolated from a soda lake, and emended description of the genus Nesterenkonia.</title>
        <authorList>
            <person name="Menes R.J."/>
            <person name="Iriarte A."/>
        </authorList>
    </citation>
    <scope>NUCLEOTIDE SEQUENCE [LARGE SCALE GENOMIC DNA]</scope>
    <source>
        <strain evidence="12 13">M8</strain>
    </source>
</reference>
<dbReference type="GO" id="GO:0046872">
    <property type="term" value="F:metal ion binding"/>
    <property type="evidence" value="ECO:0007669"/>
    <property type="project" value="UniProtKB-KW"/>
</dbReference>
<evidence type="ECO:0000256" key="1">
    <source>
        <dbReference type="ARBA" id="ARBA00008023"/>
    </source>
</evidence>
<gene>
    <name evidence="12" type="primary">rdgB</name>
    <name evidence="12" type="ORF">D3250_09100</name>
</gene>
<comment type="catalytic activity">
    <reaction evidence="9 10">
        <text>XTP + H2O = XMP + diphosphate + H(+)</text>
        <dbReference type="Rhea" id="RHEA:28610"/>
        <dbReference type="ChEBI" id="CHEBI:15377"/>
        <dbReference type="ChEBI" id="CHEBI:15378"/>
        <dbReference type="ChEBI" id="CHEBI:33019"/>
        <dbReference type="ChEBI" id="CHEBI:57464"/>
        <dbReference type="ChEBI" id="CHEBI:61314"/>
        <dbReference type="EC" id="3.6.1.66"/>
    </reaction>
</comment>
<dbReference type="GO" id="GO:0009146">
    <property type="term" value="P:purine nucleoside triphosphate catabolic process"/>
    <property type="evidence" value="ECO:0007669"/>
    <property type="project" value="UniProtKB-UniRule"/>
</dbReference>
<evidence type="ECO:0000313" key="13">
    <source>
        <dbReference type="Proteomes" id="UP000266615"/>
    </source>
</evidence>
<evidence type="ECO:0000256" key="11">
    <source>
        <dbReference type="RuleBase" id="RU003781"/>
    </source>
</evidence>
<keyword evidence="3 10" id="KW-0479">Metal-binding</keyword>
<evidence type="ECO:0000256" key="3">
    <source>
        <dbReference type="ARBA" id="ARBA00022723"/>
    </source>
</evidence>
<dbReference type="GO" id="GO:0036220">
    <property type="term" value="F:ITP diphosphatase activity"/>
    <property type="evidence" value="ECO:0007669"/>
    <property type="project" value="UniProtKB-UniRule"/>
</dbReference>
<evidence type="ECO:0000256" key="10">
    <source>
        <dbReference type="HAMAP-Rule" id="MF_01405"/>
    </source>
</evidence>
<comment type="similarity">
    <text evidence="1 10 11">Belongs to the HAM1 NTPase family.</text>
</comment>
<proteinExistence type="inferred from homology"/>
<evidence type="ECO:0000256" key="8">
    <source>
        <dbReference type="ARBA" id="ARBA00051875"/>
    </source>
</evidence>
<dbReference type="AlphaFoldDB" id="A0A3A4FFH5"/>
<dbReference type="SUPFAM" id="SSF52972">
    <property type="entry name" value="ITPase-like"/>
    <property type="match status" value="1"/>
</dbReference>
<protein>
    <recommendedName>
        <fullName evidence="10">dITP/XTP pyrophosphatase</fullName>
        <ecNumber evidence="10">3.6.1.66</ecNumber>
    </recommendedName>
    <alternativeName>
        <fullName evidence="10">Non-canonical purine NTP pyrophosphatase</fullName>
    </alternativeName>
    <alternativeName>
        <fullName evidence="10">Non-standard purine NTP pyrophosphatase</fullName>
    </alternativeName>
    <alternativeName>
        <fullName evidence="10">Nucleoside-triphosphate diphosphatase</fullName>
    </alternativeName>
    <alternativeName>
        <fullName evidence="10">Nucleoside-triphosphate pyrophosphatase</fullName>
        <shortName evidence="10">NTPase</shortName>
    </alternativeName>
</protein>